<keyword evidence="10" id="KW-0998">Cell outer membrane</keyword>
<dbReference type="PANTHER" id="PTHR34501">
    <property type="entry name" value="PROTEIN YDDL-RELATED"/>
    <property type="match status" value="1"/>
</dbReference>
<accession>A0A420GXJ0</accession>
<dbReference type="EMBL" id="MCAS01000003">
    <property type="protein sequence ID" value="RKF49892.1"/>
    <property type="molecule type" value="Genomic_DNA"/>
</dbReference>
<evidence type="ECO:0000256" key="5">
    <source>
        <dbReference type="ARBA" id="ARBA00022692"/>
    </source>
</evidence>
<dbReference type="Gene3D" id="2.40.160.10">
    <property type="entry name" value="Porin"/>
    <property type="match status" value="1"/>
</dbReference>
<feature type="domain" description="Porin" evidence="12">
    <location>
        <begin position="40"/>
        <end position="356"/>
    </location>
</feature>
<evidence type="ECO:0000256" key="3">
    <source>
        <dbReference type="ARBA" id="ARBA00022448"/>
    </source>
</evidence>
<dbReference type="PANTHER" id="PTHR34501:SF9">
    <property type="entry name" value="MAJOR OUTER MEMBRANE PROTEIN P.IA"/>
    <property type="match status" value="1"/>
</dbReference>
<proteinExistence type="predicted"/>
<evidence type="ECO:0000256" key="4">
    <source>
        <dbReference type="ARBA" id="ARBA00022452"/>
    </source>
</evidence>
<keyword evidence="6" id="KW-0732">Signal</keyword>
<dbReference type="CDD" id="cd00342">
    <property type="entry name" value="gram_neg_porins"/>
    <property type="match status" value="1"/>
</dbReference>
<keyword evidence="5" id="KW-0812">Transmembrane</keyword>
<organism evidence="13 14">
    <name type="scientific">Paraburkholderia fungorum</name>
    <dbReference type="NCBI Taxonomy" id="134537"/>
    <lineage>
        <taxon>Bacteria</taxon>
        <taxon>Pseudomonadati</taxon>
        <taxon>Pseudomonadota</taxon>
        <taxon>Betaproteobacteria</taxon>
        <taxon>Burkholderiales</taxon>
        <taxon>Burkholderiaceae</taxon>
        <taxon>Paraburkholderia</taxon>
    </lineage>
</organism>
<evidence type="ECO:0000256" key="10">
    <source>
        <dbReference type="ARBA" id="ARBA00023237"/>
    </source>
</evidence>
<comment type="caution">
    <text evidence="13">The sequence shown here is derived from an EMBL/GenBank/DDBJ whole genome shotgun (WGS) entry which is preliminary data.</text>
</comment>
<evidence type="ECO:0000256" key="6">
    <source>
        <dbReference type="ARBA" id="ARBA00022729"/>
    </source>
</evidence>
<comment type="subunit">
    <text evidence="2">Homotrimer.</text>
</comment>
<dbReference type="GO" id="GO:0015288">
    <property type="term" value="F:porin activity"/>
    <property type="evidence" value="ECO:0007669"/>
    <property type="project" value="UniProtKB-KW"/>
</dbReference>
<dbReference type="GO" id="GO:0009279">
    <property type="term" value="C:cell outer membrane"/>
    <property type="evidence" value="ECO:0007669"/>
    <property type="project" value="UniProtKB-SubCell"/>
</dbReference>
<sequence length="387" mass="41274">MNRSKQTERYRQDEFQRSDVNDESKTKSISEIKMRKCLLASAVLVPLIGTANAQSSVTLAGIIDGGIGFRTGASANNSTQWAFQSGAVQTSQIVFSGTEDLGAGYSAYFYLASGFLLGNGAYTNARLPASAGTYMFDRGAWVGLRGSFGSVQLGRSFTPLADVLYRSDASGYANFASLSNTIYQNLTGITGAQYTWSNNAIKYISPTFGGLSAELMQSLGGVAGDFAAGRVRSAAIFYTYGPFALNGAYLDANDPGGTSDDKLVARSFTVGAVYTGDHFKVSLNAANFKNPVLDTNQTFYSLGGTYHLSPVNDIVADYTFLADKVAARDGSYFKLGIHHYLSKLTDLYAEGGIARNHSKGQVGIASVFPSSPGINQTGLMIGVRHFF</sequence>
<dbReference type="InterPro" id="IPR050298">
    <property type="entry name" value="Gram-neg_bact_OMP"/>
</dbReference>
<feature type="region of interest" description="Disordered" evidence="11">
    <location>
        <begin position="1"/>
        <end position="22"/>
    </location>
</feature>
<evidence type="ECO:0000256" key="2">
    <source>
        <dbReference type="ARBA" id="ARBA00011233"/>
    </source>
</evidence>
<gene>
    <name evidence="13" type="ORF">BCY88_17110</name>
</gene>
<keyword evidence="7" id="KW-0406">Ion transport</keyword>
<keyword evidence="9" id="KW-0472">Membrane</keyword>
<evidence type="ECO:0000313" key="13">
    <source>
        <dbReference type="EMBL" id="RKF49892.1"/>
    </source>
</evidence>
<keyword evidence="8" id="KW-0626">Porin</keyword>
<evidence type="ECO:0000256" key="11">
    <source>
        <dbReference type="SAM" id="MobiDB-lite"/>
    </source>
</evidence>
<dbReference type="Proteomes" id="UP000283709">
    <property type="component" value="Unassembled WGS sequence"/>
</dbReference>
<evidence type="ECO:0000256" key="8">
    <source>
        <dbReference type="ARBA" id="ARBA00023114"/>
    </source>
</evidence>
<dbReference type="Pfam" id="PF13609">
    <property type="entry name" value="Porin_4"/>
    <property type="match status" value="1"/>
</dbReference>
<dbReference type="GO" id="GO:0006811">
    <property type="term" value="P:monoatomic ion transport"/>
    <property type="evidence" value="ECO:0007669"/>
    <property type="project" value="UniProtKB-KW"/>
</dbReference>
<dbReference type="SUPFAM" id="SSF56935">
    <property type="entry name" value="Porins"/>
    <property type="match status" value="1"/>
</dbReference>
<comment type="subcellular location">
    <subcellularLocation>
        <location evidence="1">Cell outer membrane</location>
        <topology evidence="1">Multi-pass membrane protein</topology>
    </subcellularLocation>
</comment>
<evidence type="ECO:0000256" key="9">
    <source>
        <dbReference type="ARBA" id="ARBA00023136"/>
    </source>
</evidence>
<dbReference type="InterPro" id="IPR033900">
    <property type="entry name" value="Gram_neg_porin_domain"/>
</dbReference>
<dbReference type="AlphaFoldDB" id="A0A420GXJ0"/>
<dbReference type="InterPro" id="IPR023614">
    <property type="entry name" value="Porin_dom_sf"/>
</dbReference>
<protein>
    <recommendedName>
        <fullName evidence="12">Porin domain-containing protein</fullName>
    </recommendedName>
</protein>
<evidence type="ECO:0000256" key="1">
    <source>
        <dbReference type="ARBA" id="ARBA00004571"/>
    </source>
</evidence>
<dbReference type="GO" id="GO:0046930">
    <property type="term" value="C:pore complex"/>
    <property type="evidence" value="ECO:0007669"/>
    <property type="project" value="UniProtKB-KW"/>
</dbReference>
<evidence type="ECO:0000313" key="14">
    <source>
        <dbReference type="Proteomes" id="UP000283709"/>
    </source>
</evidence>
<evidence type="ECO:0000259" key="12">
    <source>
        <dbReference type="Pfam" id="PF13609"/>
    </source>
</evidence>
<name>A0A420GXJ0_9BURK</name>
<evidence type="ECO:0000256" key="7">
    <source>
        <dbReference type="ARBA" id="ARBA00023065"/>
    </source>
</evidence>
<keyword evidence="3" id="KW-0813">Transport</keyword>
<keyword evidence="4" id="KW-1134">Transmembrane beta strand</keyword>
<reference evidence="13 14" key="1">
    <citation type="submission" date="2016-07" db="EMBL/GenBank/DDBJ databases">
        <title>Genome analysis of Burkholderia fungorum ES3-20.</title>
        <authorList>
            <person name="Xu D."/>
            <person name="Yao R."/>
            <person name="Zheng S."/>
        </authorList>
    </citation>
    <scope>NUCLEOTIDE SEQUENCE [LARGE SCALE GENOMIC DNA]</scope>
    <source>
        <strain evidence="13 14">ES3-20</strain>
    </source>
</reference>